<comment type="subcellular location">
    <subcellularLocation>
        <location evidence="1">Cell membrane</location>
        <topology evidence="1">Multi-pass membrane protein</topology>
    </subcellularLocation>
</comment>
<keyword evidence="11" id="KW-1185">Reference proteome</keyword>
<evidence type="ECO:0000256" key="2">
    <source>
        <dbReference type="ARBA" id="ARBA00022448"/>
    </source>
</evidence>
<evidence type="ECO:0000313" key="11">
    <source>
        <dbReference type="Proteomes" id="UP001549366"/>
    </source>
</evidence>
<dbReference type="InterPro" id="IPR051084">
    <property type="entry name" value="H+-coupled_symporters"/>
</dbReference>
<dbReference type="SUPFAM" id="SSF103473">
    <property type="entry name" value="MFS general substrate transporter"/>
    <property type="match status" value="1"/>
</dbReference>
<keyword evidence="2" id="KW-0813">Transport</keyword>
<evidence type="ECO:0000256" key="5">
    <source>
        <dbReference type="ARBA" id="ARBA00022847"/>
    </source>
</evidence>
<feature type="transmembrane region" description="Helical" evidence="8">
    <location>
        <begin position="183"/>
        <end position="202"/>
    </location>
</feature>
<dbReference type="PANTHER" id="PTHR43528">
    <property type="entry name" value="ALPHA-KETOGLUTARATE PERMEASE"/>
    <property type="match status" value="1"/>
</dbReference>
<evidence type="ECO:0000313" key="10">
    <source>
        <dbReference type="EMBL" id="MET4758879.1"/>
    </source>
</evidence>
<keyword evidence="7 8" id="KW-0472">Membrane</keyword>
<evidence type="ECO:0000256" key="1">
    <source>
        <dbReference type="ARBA" id="ARBA00004651"/>
    </source>
</evidence>
<dbReference type="Pfam" id="PF07690">
    <property type="entry name" value="MFS_1"/>
    <property type="match status" value="1"/>
</dbReference>
<evidence type="ECO:0000256" key="8">
    <source>
        <dbReference type="SAM" id="Phobius"/>
    </source>
</evidence>
<evidence type="ECO:0000256" key="6">
    <source>
        <dbReference type="ARBA" id="ARBA00022989"/>
    </source>
</evidence>
<feature type="transmembrane region" description="Helical" evidence="8">
    <location>
        <begin position="150"/>
        <end position="171"/>
    </location>
</feature>
<dbReference type="EMBL" id="JBEWTB010000002">
    <property type="protein sequence ID" value="MET4758879.1"/>
    <property type="molecule type" value="Genomic_DNA"/>
</dbReference>
<dbReference type="PROSITE" id="PS50850">
    <property type="entry name" value="MFS"/>
    <property type="match status" value="1"/>
</dbReference>
<feature type="transmembrane region" description="Helical" evidence="8">
    <location>
        <begin position="301"/>
        <end position="323"/>
    </location>
</feature>
<comment type="caution">
    <text evidence="10">The sequence shown here is derived from an EMBL/GenBank/DDBJ whole genome shotgun (WGS) entry which is preliminary data.</text>
</comment>
<proteinExistence type="predicted"/>
<dbReference type="RefSeq" id="WP_354008925.1">
    <property type="nucleotide sequence ID" value="NZ_JBEWTA010000001.1"/>
</dbReference>
<dbReference type="PANTHER" id="PTHR43528:SF7">
    <property type="entry name" value="MFS TRANSPORTER"/>
    <property type="match status" value="1"/>
</dbReference>
<feature type="transmembrane region" description="Helical" evidence="8">
    <location>
        <begin position="38"/>
        <end position="63"/>
    </location>
</feature>
<dbReference type="InterPro" id="IPR011701">
    <property type="entry name" value="MFS"/>
</dbReference>
<dbReference type="Gene3D" id="1.20.1250.20">
    <property type="entry name" value="MFS general substrate transporter like domains"/>
    <property type="match status" value="2"/>
</dbReference>
<feature type="transmembrane region" description="Helical" evidence="8">
    <location>
        <begin position="12"/>
        <end position="32"/>
    </location>
</feature>
<dbReference type="InterPro" id="IPR036259">
    <property type="entry name" value="MFS_trans_sf"/>
</dbReference>
<accession>A0ABV2SP42</accession>
<gene>
    <name evidence="10" type="ORF">V5J35_004071</name>
</gene>
<evidence type="ECO:0000256" key="4">
    <source>
        <dbReference type="ARBA" id="ARBA00022692"/>
    </source>
</evidence>
<feature type="domain" description="Major facilitator superfamily (MFS) profile" evidence="9">
    <location>
        <begin position="11"/>
        <end position="419"/>
    </location>
</feature>
<feature type="transmembrane region" description="Helical" evidence="8">
    <location>
        <begin position="237"/>
        <end position="262"/>
    </location>
</feature>
<evidence type="ECO:0000256" key="7">
    <source>
        <dbReference type="ARBA" id="ARBA00023136"/>
    </source>
</evidence>
<evidence type="ECO:0000259" key="9">
    <source>
        <dbReference type="PROSITE" id="PS50850"/>
    </source>
</evidence>
<feature type="transmembrane region" description="Helical" evidence="8">
    <location>
        <begin position="116"/>
        <end position="138"/>
    </location>
</feature>
<name>A0ABV2SP42_9GAMM</name>
<sequence length="431" mass="46394">MTTPVAAKNRIVVITSLGGFLEAYDFTVYAHMSAYLSLVFFPAASVGTSLLNTFITFSVGYLARPLGAIVFSHWGDRNGRKGSFMVTVVLMAVATFGIGILPGHEQIGVLAPVTLALFRLLQGFCFAGEFSGAVTYLYETIPTHRQGVGVACLGAGTMAGILMGVLMHSVLVTWFDERQLIAWGWRIPFLLGGSLGGVSYVIRRRFVESSVFTAVVERGQRERIPFMTLLTHYKAELLLGILVLMPVLASVCMLFFFTPGYLTRMLGYSAEAVAYANSLNMFLGLPVCIVVGWLGDRYNRYWIMTGAGLLVAIAAWPVFSWYAGGEANLLVAAVVGALMWGSVEGIAILLVVSSFPVALRYTGMACSYNICATLFAGMGTMVGFWLIRLTGNMASPGYYLVISGLAGAIGAYLLGQRQSVKPAVGRLSGQE</sequence>
<dbReference type="InterPro" id="IPR020846">
    <property type="entry name" value="MFS_dom"/>
</dbReference>
<protein>
    <submittedName>
        <fullName evidence="10">MFS family permease</fullName>
    </submittedName>
</protein>
<dbReference type="Proteomes" id="UP001549366">
    <property type="component" value="Unassembled WGS sequence"/>
</dbReference>
<feature type="transmembrane region" description="Helical" evidence="8">
    <location>
        <begin position="329"/>
        <end position="353"/>
    </location>
</feature>
<feature type="transmembrane region" description="Helical" evidence="8">
    <location>
        <begin position="274"/>
        <end position="294"/>
    </location>
</feature>
<keyword evidence="5" id="KW-0769">Symport</keyword>
<feature type="transmembrane region" description="Helical" evidence="8">
    <location>
        <begin position="84"/>
        <end position="104"/>
    </location>
</feature>
<keyword evidence="4 8" id="KW-0812">Transmembrane</keyword>
<feature type="transmembrane region" description="Helical" evidence="8">
    <location>
        <begin position="365"/>
        <end position="386"/>
    </location>
</feature>
<keyword evidence="3" id="KW-1003">Cell membrane</keyword>
<feature type="transmembrane region" description="Helical" evidence="8">
    <location>
        <begin position="398"/>
        <end position="415"/>
    </location>
</feature>
<organism evidence="10 11">
    <name type="scientific">Endozoicomonas lisbonensis</name>
    <dbReference type="NCBI Taxonomy" id="3120522"/>
    <lineage>
        <taxon>Bacteria</taxon>
        <taxon>Pseudomonadati</taxon>
        <taxon>Pseudomonadota</taxon>
        <taxon>Gammaproteobacteria</taxon>
        <taxon>Oceanospirillales</taxon>
        <taxon>Endozoicomonadaceae</taxon>
        <taxon>Endozoicomonas</taxon>
    </lineage>
</organism>
<keyword evidence="6 8" id="KW-1133">Transmembrane helix</keyword>
<reference evidence="10 11" key="1">
    <citation type="submission" date="2024-06" db="EMBL/GenBank/DDBJ databases">
        <title>Genomic Encyclopedia of Type Strains, Phase V (KMG-V): Genome sequencing to study the core and pangenomes of soil and plant-associated prokaryotes.</title>
        <authorList>
            <person name="Whitman W."/>
        </authorList>
    </citation>
    <scope>NUCLEOTIDE SEQUENCE [LARGE SCALE GENOMIC DNA]</scope>
    <source>
        <strain evidence="10 11">NE40</strain>
    </source>
</reference>
<evidence type="ECO:0000256" key="3">
    <source>
        <dbReference type="ARBA" id="ARBA00022475"/>
    </source>
</evidence>